<feature type="domain" description="RING-type" evidence="6">
    <location>
        <begin position="110"/>
        <end position="152"/>
    </location>
</feature>
<dbReference type="GO" id="GO:0005634">
    <property type="term" value="C:nucleus"/>
    <property type="evidence" value="ECO:0007669"/>
    <property type="project" value="TreeGrafter"/>
</dbReference>
<dbReference type="InterPro" id="IPR013083">
    <property type="entry name" value="Znf_RING/FYVE/PHD"/>
</dbReference>
<dbReference type="AlphaFoldDB" id="C5DJR4"/>
<dbReference type="PANTHER" id="PTHR45931">
    <property type="entry name" value="SI:CH211-59O9.10"/>
    <property type="match status" value="1"/>
</dbReference>
<organism evidence="7 8">
    <name type="scientific">Lachancea thermotolerans (strain ATCC 56472 / CBS 6340 / NRRL Y-8284)</name>
    <name type="common">Yeast</name>
    <name type="synonym">Kluyveromyces thermotolerans</name>
    <dbReference type="NCBI Taxonomy" id="559295"/>
    <lineage>
        <taxon>Eukaryota</taxon>
        <taxon>Fungi</taxon>
        <taxon>Dikarya</taxon>
        <taxon>Ascomycota</taxon>
        <taxon>Saccharomycotina</taxon>
        <taxon>Saccharomycetes</taxon>
        <taxon>Saccharomycetales</taxon>
        <taxon>Saccharomycetaceae</taxon>
        <taxon>Lachancea</taxon>
    </lineage>
</organism>
<dbReference type="HOGENOM" id="CLU_1042322_0_0_1"/>
<dbReference type="InterPro" id="IPR001841">
    <property type="entry name" value="Znf_RING"/>
</dbReference>
<accession>C5DJR4</accession>
<proteinExistence type="predicted"/>
<keyword evidence="8" id="KW-1185">Reference proteome</keyword>
<evidence type="ECO:0000256" key="4">
    <source>
        <dbReference type="PROSITE-ProRule" id="PRU00175"/>
    </source>
</evidence>
<dbReference type="GO" id="GO:0061630">
    <property type="term" value="F:ubiquitin protein ligase activity"/>
    <property type="evidence" value="ECO:0007669"/>
    <property type="project" value="TreeGrafter"/>
</dbReference>
<dbReference type="STRING" id="559295.C5DJR4"/>
<name>C5DJR4_LACTC</name>
<dbReference type="CDD" id="cd16448">
    <property type="entry name" value="RING-H2"/>
    <property type="match status" value="1"/>
</dbReference>
<keyword evidence="5" id="KW-1133">Transmembrane helix</keyword>
<dbReference type="Proteomes" id="UP000002036">
    <property type="component" value="Chromosome F"/>
</dbReference>
<evidence type="ECO:0000256" key="1">
    <source>
        <dbReference type="ARBA" id="ARBA00022723"/>
    </source>
</evidence>
<dbReference type="KEGG" id="lth:KLTH0F18502g"/>
<dbReference type="Pfam" id="PF13639">
    <property type="entry name" value="zf-RING_2"/>
    <property type="match status" value="1"/>
</dbReference>
<keyword evidence="5" id="KW-0472">Membrane</keyword>
<dbReference type="InterPro" id="IPR051834">
    <property type="entry name" value="RING_finger_E3_ligase"/>
</dbReference>
<evidence type="ECO:0000313" key="7">
    <source>
        <dbReference type="EMBL" id="CAR24553.1"/>
    </source>
</evidence>
<reference evidence="7 8" key="1">
    <citation type="journal article" date="2009" name="Genome Res.">
        <title>Comparative genomics of protoploid Saccharomycetaceae.</title>
        <authorList>
            <consortium name="The Genolevures Consortium"/>
            <person name="Souciet J.-L."/>
            <person name="Dujon B."/>
            <person name="Gaillardin C."/>
            <person name="Johnston M."/>
            <person name="Baret P.V."/>
            <person name="Cliften P."/>
            <person name="Sherman D.J."/>
            <person name="Weissenbach J."/>
            <person name="Westhof E."/>
            <person name="Wincker P."/>
            <person name="Jubin C."/>
            <person name="Poulain J."/>
            <person name="Barbe V."/>
            <person name="Segurens B."/>
            <person name="Artiguenave F."/>
            <person name="Anthouard V."/>
            <person name="Vacherie B."/>
            <person name="Val M.-E."/>
            <person name="Fulton R.S."/>
            <person name="Minx P."/>
            <person name="Wilson R."/>
            <person name="Durrens P."/>
            <person name="Jean G."/>
            <person name="Marck C."/>
            <person name="Martin T."/>
            <person name="Nikolski M."/>
            <person name="Rolland T."/>
            <person name="Seret M.-L."/>
            <person name="Casaregola S."/>
            <person name="Despons L."/>
            <person name="Fairhead C."/>
            <person name="Fischer G."/>
            <person name="Lafontaine I."/>
            <person name="Leh V."/>
            <person name="Lemaire M."/>
            <person name="de Montigny J."/>
            <person name="Neuveglise C."/>
            <person name="Thierry A."/>
            <person name="Blanc-Lenfle I."/>
            <person name="Bleykasten C."/>
            <person name="Diffels J."/>
            <person name="Fritsch E."/>
            <person name="Frangeul L."/>
            <person name="Goeffon A."/>
            <person name="Jauniaux N."/>
            <person name="Kachouri-Lafond R."/>
            <person name="Payen C."/>
            <person name="Potier S."/>
            <person name="Pribylova L."/>
            <person name="Ozanne C."/>
            <person name="Richard G.-F."/>
            <person name="Sacerdot C."/>
            <person name="Straub M.-L."/>
            <person name="Talla E."/>
        </authorList>
    </citation>
    <scope>NUCLEOTIDE SEQUENCE [LARGE SCALE GENOMIC DNA]</scope>
    <source>
        <strain evidence="8">ATCC 56472 / CBS 6340 / NRRL Y-8284</strain>
    </source>
</reference>
<dbReference type="GeneID" id="8293225"/>
<keyword evidence="5" id="KW-0812">Transmembrane</keyword>
<keyword evidence="1" id="KW-0479">Metal-binding</keyword>
<dbReference type="GO" id="GO:0006511">
    <property type="term" value="P:ubiquitin-dependent protein catabolic process"/>
    <property type="evidence" value="ECO:0007669"/>
    <property type="project" value="TreeGrafter"/>
</dbReference>
<evidence type="ECO:0000256" key="5">
    <source>
        <dbReference type="SAM" id="Phobius"/>
    </source>
</evidence>
<keyword evidence="3" id="KW-0862">Zinc</keyword>
<dbReference type="EMBL" id="CU928170">
    <property type="protein sequence ID" value="CAR24553.1"/>
    <property type="molecule type" value="Genomic_DNA"/>
</dbReference>
<dbReference type="PANTHER" id="PTHR45931:SF3">
    <property type="entry name" value="RING ZINC FINGER-CONTAINING PROTEIN"/>
    <property type="match status" value="1"/>
</dbReference>
<dbReference type="InParanoid" id="C5DJR4"/>
<evidence type="ECO:0000256" key="2">
    <source>
        <dbReference type="ARBA" id="ARBA00022771"/>
    </source>
</evidence>
<evidence type="ECO:0000259" key="6">
    <source>
        <dbReference type="PROSITE" id="PS50089"/>
    </source>
</evidence>
<dbReference type="Gene3D" id="3.30.40.10">
    <property type="entry name" value="Zinc/RING finger domain, C3HC4 (zinc finger)"/>
    <property type="match status" value="1"/>
</dbReference>
<dbReference type="SUPFAM" id="SSF57850">
    <property type="entry name" value="RING/U-box"/>
    <property type="match status" value="1"/>
</dbReference>
<dbReference type="PROSITE" id="PS50089">
    <property type="entry name" value="ZF_RING_2"/>
    <property type="match status" value="1"/>
</dbReference>
<gene>
    <name evidence="7" type="ordered locus">KLTH0F18502g</name>
</gene>
<dbReference type="GO" id="GO:0008270">
    <property type="term" value="F:zinc ion binding"/>
    <property type="evidence" value="ECO:0007669"/>
    <property type="project" value="UniProtKB-KW"/>
</dbReference>
<keyword evidence="2 4" id="KW-0863">Zinc-finger</keyword>
<evidence type="ECO:0000313" key="8">
    <source>
        <dbReference type="Proteomes" id="UP000002036"/>
    </source>
</evidence>
<feature type="transmembrane region" description="Helical" evidence="5">
    <location>
        <begin position="6"/>
        <end position="30"/>
    </location>
</feature>
<dbReference type="eggNOG" id="KOG4628">
    <property type="taxonomic scope" value="Eukaryota"/>
</dbReference>
<sequence length="267" mass="31121">MNSKIFAAIFVPVVIVSLLITAVCCLRSWLGFSESYRLDVPLYQQHDGPDLEEYSHCVSQLRISDDVKKEVEILFQEKPKTLNLNEFCEVFPTTQYASFRKNVSDEEESCVICQEQFNELNNIRVLGCSHIFHSHCIDRWICRNSACCPLCKRSYSLPVGSCHVIAYIEKRLGPRYNLDSSITRKESAWLDVYPDLQEFADKKLIRYSSKAWSAALIFCLATKSKLRGIIIIREGHRRYDLMMSVEELQMEILRNELRMPSHEQRHR</sequence>
<protein>
    <submittedName>
        <fullName evidence="7">KLTH0F18502p</fullName>
    </submittedName>
</protein>
<dbReference type="RefSeq" id="XP_002554990.1">
    <property type="nucleotide sequence ID" value="XM_002554944.1"/>
</dbReference>
<dbReference type="SMART" id="SM00184">
    <property type="entry name" value="RING"/>
    <property type="match status" value="1"/>
</dbReference>
<evidence type="ECO:0000256" key="3">
    <source>
        <dbReference type="ARBA" id="ARBA00022833"/>
    </source>
</evidence>
<dbReference type="OrthoDB" id="8062037at2759"/>